<evidence type="ECO:0000313" key="2">
    <source>
        <dbReference type="EMBL" id="KAJ1089759.1"/>
    </source>
</evidence>
<organism evidence="2 3">
    <name type="scientific">Pleurodeles waltl</name>
    <name type="common">Iberian ribbed newt</name>
    <dbReference type="NCBI Taxonomy" id="8319"/>
    <lineage>
        <taxon>Eukaryota</taxon>
        <taxon>Metazoa</taxon>
        <taxon>Chordata</taxon>
        <taxon>Craniata</taxon>
        <taxon>Vertebrata</taxon>
        <taxon>Euteleostomi</taxon>
        <taxon>Amphibia</taxon>
        <taxon>Batrachia</taxon>
        <taxon>Caudata</taxon>
        <taxon>Salamandroidea</taxon>
        <taxon>Salamandridae</taxon>
        <taxon>Pleurodelinae</taxon>
        <taxon>Pleurodeles</taxon>
    </lineage>
</organism>
<sequence length="146" mass="16397">MFQVNHSPGSLLSSDDFLSRYPTDLWLQQPLTVVSQCDRALVAGEMGVDSEYPAGTLESAGPYFQPDIMAEEGGGVQTPEGKGGARVGRARRRRRKQEERGKCNQKEDVLEMTNNGREEKTMGRGHHGEWRASSEKSTRRERESER</sequence>
<evidence type="ECO:0000313" key="3">
    <source>
        <dbReference type="Proteomes" id="UP001066276"/>
    </source>
</evidence>
<keyword evidence="3" id="KW-1185">Reference proteome</keyword>
<feature type="region of interest" description="Disordered" evidence="1">
    <location>
        <begin position="65"/>
        <end position="146"/>
    </location>
</feature>
<comment type="caution">
    <text evidence="2">The sequence shown here is derived from an EMBL/GenBank/DDBJ whole genome shotgun (WGS) entry which is preliminary data.</text>
</comment>
<feature type="compositionally biased region" description="Basic and acidic residues" evidence="1">
    <location>
        <begin position="96"/>
        <end position="109"/>
    </location>
</feature>
<accession>A0AAV7LGY8</accession>
<proteinExistence type="predicted"/>
<gene>
    <name evidence="2" type="ORF">NDU88_002904</name>
</gene>
<feature type="compositionally biased region" description="Basic and acidic residues" evidence="1">
    <location>
        <begin position="116"/>
        <end position="146"/>
    </location>
</feature>
<protein>
    <submittedName>
        <fullName evidence="2">Uncharacterized protein</fullName>
    </submittedName>
</protein>
<dbReference type="AlphaFoldDB" id="A0AAV7LGY8"/>
<evidence type="ECO:0000256" key="1">
    <source>
        <dbReference type="SAM" id="MobiDB-lite"/>
    </source>
</evidence>
<dbReference type="Proteomes" id="UP001066276">
    <property type="component" value="Chromosome 11"/>
</dbReference>
<feature type="compositionally biased region" description="Gly residues" evidence="1">
    <location>
        <begin position="72"/>
        <end position="86"/>
    </location>
</feature>
<reference evidence="2" key="1">
    <citation type="journal article" date="2022" name="bioRxiv">
        <title>Sequencing and chromosome-scale assembly of the giantPleurodeles waltlgenome.</title>
        <authorList>
            <person name="Brown T."/>
            <person name="Elewa A."/>
            <person name="Iarovenko S."/>
            <person name="Subramanian E."/>
            <person name="Araus A.J."/>
            <person name="Petzold A."/>
            <person name="Susuki M."/>
            <person name="Suzuki K.-i.T."/>
            <person name="Hayashi T."/>
            <person name="Toyoda A."/>
            <person name="Oliveira C."/>
            <person name="Osipova E."/>
            <person name="Leigh N.D."/>
            <person name="Simon A."/>
            <person name="Yun M.H."/>
        </authorList>
    </citation>
    <scope>NUCLEOTIDE SEQUENCE</scope>
    <source>
        <strain evidence="2">20211129_DDA</strain>
        <tissue evidence="2">Liver</tissue>
    </source>
</reference>
<dbReference type="EMBL" id="JANPWB010000015">
    <property type="protein sequence ID" value="KAJ1089759.1"/>
    <property type="molecule type" value="Genomic_DNA"/>
</dbReference>
<name>A0AAV7LGY8_PLEWA</name>